<evidence type="ECO:0000256" key="2">
    <source>
        <dbReference type="ARBA" id="ARBA00022723"/>
    </source>
</evidence>
<feature type="domain" description="Peptidase M3A/M3B catalytic" evidence="8">
    <location>
        <begin position="238"/>
        <end position="597"/>
    </location>
</feature>
<dbReference type="InterPro" id="IPR045090">
    <property type="entry name" value="Pept_M3A_M3B"/>
</dbReference>
<evidence type="ECO:0000259" key="9">
    <source>
        <dbReference type="Pfam" id="PF08439"/>
    </source>
</evidence>
<keyword evidence="4 6" id="KW-0862">Zinc</keyword>
<keyword evidence="3 6" id="KW-0378">Hydrolase</keyword>
<evidence type="ECO:0000313" key="11">
    <source>
        <dbReference type="Proteomes" id="UP000178587"/>
    </source>
</evidence>
<comment type="caution">
    <text evidence="10">The sequence shown here is derived from an EMBL/GenBank/DDBJ whole genome shotgun (WGS) entry which is preliminary data.</text>
</comment>
<evidence type="ECO:0000256" key="4">
    <source>
        <dbReference type="ARBA" id="ARBA00022833"/>
    </source>
</evidence>
<evidence type="ECO:0000259" key="8">
    <source>
        <dbReference type="Pfam" id="PF01432"/>
    </source>
</evidence>
<keyword evidence="1 6" id="KW-0645">Protease</keyword>
<dbReference type="Gene3D" id="1.10.1370.20">
    <property type="entry name" value="Oligoendopeptidase f, C-terminal domain"/>
    <property type="match status" value="1"/>
</dbReference>
<dbReference type="AlphaFoldDB" id="A0A1F6EMR6"/>
<dbReference type="GO" id="GO:0006518">
    <property type="term" value="P:peptide metabolic process"/>
    <property type="evidence" value="ECO:0007669"/>
    <property type="project" value="TreeGrafter"/>
</dbReference>
<dbReference type="Proteomes" id="UP000178587">
    <property type="component" value="Unassembled WGS sequence"/>
</dbReference>
<dbReference type="InterPro" id="IPR013647">
    <property type="entry name" value="OligopepF_N_dom"/>
</dbReference>
<evidence type="ECO:0000256" key="1">
    <source>
        <dbReference type="ARBA" id="ARBA00022670"/>
    </source>
</evidence>
<dbReference type="InterPro" id="IPR042088">
    <property type="entry name" value="OligoPept_F_C"/>
</dbReference>
<reference evidence="10 11" key="1">
    <citation type="journal article" date="2016" name="Nat. Commun.">
        <title>Thousands of microbial genomes shed light on interconnected biogeochemical processes in an aquifer system.</title>
        <authorList>
            <person name="Anantharaman K."/>
            <person name="Brown C.T."/>
            <person name="Hug L.A."/>
            <person name="Sharon I."/>
            <person name="Castelle C.J."/>
            <person name="Probst A.J."/>
            <person name="Thomas B.C."/>
            <person name="Singh A."/>
            <person name="Wilkins M.J."/>
            <person name="Karaoz U."/>
            <person name="Brodie E.L."/>
            <person name="Williams K.H."/>
            <person name="Hubbard S.S."/>
            <person name="Banfield J.F."/>
        </authorList>
    </citation>
    <scope>NUCLEOTIDE SEQUENCE [LARGE SCALE GENOMIC DNA]</scope>
</reference>
<evidence type="ECO:0000256" key="6">
    <source>
        <dbReference type="RuleBase" id="RU003435"/>
    </source>
</evidence>
<keyword evidence="5 6" id="KW-0482">Metalloprotease</keyword>
<evidence type="ECO:0000256" key="5">
    <source>
        <dbReference type="ARBA" id="ARBA00023049"/>
    </source>
</evidence>
<dbReference type="EMBL" id="MFLU01000010">
    <property type="protein sequence ID" value="OGG74938.1"/>
    <property type="molecule type" value="Genomic_DNA"/>
</dbReference>
<dbReference type="GO" id="GO:0006508">
    <property type="term" value="P:proteolysis"/>
    <property type="evidence" value="ECO:0007669"/>
    <property type="project" value="UniProtKB-KW"/>
</dbReference>
<dbReference type="Gene3D" id="1.20.140.70">
    <property type="entry name" value="Oligopeptidase f, N-terminal domain"/>
    <property type="match status" value="1"/>
</dbReference>
<comment type="similarity">
    <text evidence="6">Belongs to the peptidase M3 family.</text>
</comment>
<evidence type="ECO:0000256" key="7">
    <source>
        <dbReference type="SAM" id="Phobius"/>
    </source>
</evidence>
<dbReference type="STRING" id="1798507.A3A34_03930"/>
<organism evidence="10 11">
    <name type="scientific">Candidatus Kaiserbacteria bacterium RIFCSPLOWO2_01_FULL_50_24</name>
    <dbReference type="NCBI Taxonomy" id="1798507"/>
    <lineage>
        <taxon>Bacteria</taxon>
        <taxon>Candidatus Kaiseribacteriota</taxon>
    </lineage>
</organism>
<keyword evidence="7" id="KW-1133">Transmembrane helix</keyword>
<dbReference type="Pfam" id="PF08439">
    <property type="entry name" value="Peptidase_M3_N"/>
    <property type="match status" value="1"/>
</dbReference>
<evidence type="ECO:0000313" key="10">
    <source>
        <dbReference type="EMBL" id="OGG74938.1"/>
    </source>
</evidence>
<dbReference type="PANTHER" id="PTHR11804:SF5">
    <property type="entry name" value="OLIGOENDOPEPTIDASE F"/>
    <property type="match status" value="1"/>
</dbReference>
<keyword evidence="2 6" id="KW-0479">Metal-binding</keyword>
<keyword evidence="7" id="KW-0812">Transmembrane</keyword>
<sequence length="622" mass="71546">MLSTRHTRGVFGIGVVFCVFSYIVPTEKKGRNEMTVEATWIKTKWNLGLLYDSLTDPRIEEDISKHERAFEDFERRYRNDTAYLGDVVALCIALPDYESLWRVGNYKPLRYLSFVNTLDSTNAECKALQQKITERLVRAGNRIKFFPLSLGKISKEAQEAFLARELLAPYRYWLSKLFEEARHKLTEPEEKILALKANTSSGMWTSGVKNTLNKQVITFDGTEIPLNEAEGKVSTIHDTEKRRALWSAVIEGYQRLGDFAESEINAVFTDKKINDELRGYKEPYDATILGYENKRESVLALVKTVTENFSVSQRFFEVKCRMLALPELTYADRGVSPGRQMRSYSFTESVRITENALDRADPRYGNIFRDYLRHGQIDVFPHANRASGGFCAGTIDLPTFIFLNHADNLRSLSTLAHEVGHGIHYERSKVQSPMYQQFTIPVAETASTFFEGLAFNRAMKEMDASEKAIALHERLNGEIATIFRQIAFFNFEEELHRAVREDGWVTKEEIARMLNRHTGAYMGPTMKLRDEDGYFFITVPHFRYMFYVYSYAYGQLISRALVRRVQNDSAYIKQVDRFLSAGGSQKPEHIFADIGIEVNEEFFREGIAEIEKDLSELEQLVA</sequence>
<feature type="domain" description="Oligopeptidase F N-terminal" evidence="9">
    <location>
        <begin position="151"/>
        <end position="205"/>
    </location>
</feature>
<gene>
    <name evidence="10" type="ORF">A3A34_03930</name>
</gene>
<evidence type="ECO:0000256" key="3">
    <source>
        <dbReference type="ARBA" id="ARBA00022801"/>
    </source>
</evidence>
<proteinExistence type="inferred from homology"/>
<comment type="cofactor">
    <cofactor evidence="6">
        <name>Zn(2+)</name>
        <dbReference type="ChEBI" id="CHEBI:29105"/>
    </cofactor>
    <text evidence="6">Binds 1 zinc ion.</text>
</comment>
<feature type="transmembrane region" description="Helical" evidence="7">
    <location>
        <begin position="6"/>
        <end position="24"/>
    </location>
</feature>
<dbReference type="PANTHER" id="PTHR11804">
    <property type="entry name" value="PROTEASE M3 THIMET OLIGOPEPTIDASE-RELATED"/>
    <property type="match status" value="1"/>
</dbReference>
<dbReference type="Pfam" id="PF01432">
    <property type="entry name" value="Peptidase_M3"/>
    <property type="match status" value="1"/>
</dbReference>
<dbReference type="SUPFAM" id="SSF55486">
    <property type="entry name" value="Metalloproteases ('zincins'), catalytic domain"/>
    <property type="match status" value="1"/>
</dbReference>
<dbReference type="GO" id="GO:0046872">
    <property type="term" value="F:metal ion binding"/>
    <property type="evidence" value="ECO:0007669"/>
    <property type="project" value="UniProtKB-UniRule"/>
</dbReference>
<protein>
    <recommendedName>
        <fullName evidence="12">Oligoendopeptidase F</fullName>
    </recommendedName>
</protein>
<name>A0A1F6EMR6_9BACT</name>
<evidence type="ECO:0008006" key="12">
    <source>
        <dbReference type="Google" id="ProtNLM"/>
    </source>
</evidence>
<accession>A0A1F6EMR6</accession>
<dbReference type="GO" id="GO:0004222">
    <property type="term" value="F:metalloendopeptidase activity"/>
    <property type="evidence" value="ECO:0007669"/>
    <property type="project" value="InterPro"/>
</dbReference>
<dbReference type="InterPro" id="IPR001567">
    <property type="entry name" value="Pept_M3A_M3B_dom"/>
</dbReference>
<keyword evidence="7" id="KW-0472">Membrane</keyword>